<dbReference type="EMBL" id="HBGA01104029">
    <property type="protein sequence ID" value="CAD9027459.1"/>
    <property type="molecule type" value="Transcribed_RNA"/>
</dbReference>
<name>A0A6U8HIR9_9EUGL</name>
<sequence>MPFVPFAQAASVLNDLRFNTEWHDPDLLVASCVAIDYQSWVTTDGPALWDLGPCTVERGKGYGQSPKVLLSLSETPSVVPQQREIGWSLSSPKHNVGGWHTLTP</sequence>
<proteinExistence type="predicted"/>
<organism evidence="1">
    <name type="scientific">Eutreptiella gymnastica</name>
    <dbReference type="NCBI Taxonomy" id="73025"/>
    <lineage>
        <taxon>Eukaryota</taxon>
        <taxon>Discoba</taxon>
        <taxon>Euglenozoa</taxon>
        <taxon>Euglenida</taxon>
        <taxon>Spirocuta</taxon>
        <taxon>Euglenophyceae</taxon>
        <taxon>Eutreptiales</taxon>
        <taxon>Eutreptiaceae</taxon>
        <taxon>Eutreptiella</taxon>
    </lineage>
</organism>
<protein>
    <submittedName>
        <fullName evidence="1">Uncharacterized protein</fullName>
    </submittedName>
</protein>
<evidence type="ECO:0000313" key="1">
    <source>
        <dbReference type="EMBL" id="CAD9027458.1"/>
    </source>
</evidence>
<dbReference type="EMBL" id="HBGA01104028">
    <property type="protein sequence ID" value="CAD9027458.1"/>
    <property type="molecule type" value="Transcribed_RNA"/>
</dbReference>
<gene>
    <name evidence="1" type="ORF">EGYM00392_LOCUS38591</name>
    <name evidence="2" type="ORF">EGYM00392_LOCUS38592</name>
</gene>
<evidence type="ECO:0000313" key="2">
    <source>
        <dbReference type="EMBL" id="CAD9027459.1"/>
    </source>
</evidence>
<dbReference type="AlphaFoldDB" id="A0A6U8HIR9"/>
<reference evidence="1" key="1">
    <citation type="submission" date="2021-01" db="EMBL/GenBank/DDBJ databases">
        <authorList>
            <person name="Corre E."/>
            <person name="Pelletier E."/>
            <person name="Niang G."/>
            <person name="Scheremetjew M."/>
            <person name="Finn R."/>
            <person name="Kale V."/>
            <person name="Holt S."/>
            <person name="Cochrane G."/>
            <person name="Meng A."/>
            <person name="Brown T."/>
            <person name="Cohen L."/>
        </authorList>
    </citation>
    <scope>NUCLEOTIDE SEQUENCE</scope>
    <source>
        <strain evidence="1">NIES-381</strain>
    </source>
</reference>
<accession>A0A6U8HIR9</accession>